<accession>A0AAN7YZE4</accession>
<evidence type="ECO:0000256" key="2">
    <source>
        <dbReference type="RuleBase" id="RU000441"/>
    </source>
</evidence>
<dbReference type="PANTHER" id="PTHR11739">
    <property type="entry name" value="CITRATE SYNTHASE"/>
    <property type="match status" value="1"/>
</dbReference>
<sequence>MSNESKICLVNDNSIYYRGYDIKDLTAISSFEEVSFLLIYGELPNKRDLMEYRSELQHYRYIPESLKQVLERIPVYAHPIDVLKTACSFYSTISPESKQNDIYRIAKRLIGSFPSILFYWYHYSSNGIRINTQTNVNDSFARHLLKLLKRGVYNNNNNNKSITEQHKEEEEEPILEYVKALDVSLILYAEHGVETASTFSCRLSASTGSDAYSCIGSAIGTMKGKLDDGSSSEAVIYLLQPMRSPQEADKKIMKMINNNQRVIGFSDDFDQRTPIIKEWSKQLSMINFHHNNQSSSGGNVDDDHIHSLQSISERVEEIMFDVCKLNANVDFYNATVFHQSNIPTLLFSAISVIARTTGWVANIIEQRTQSKNSLPCQLPSLIYTGSDPIPFPPINERVYFHNFKLPTSNL</sequence>
<evidence type="ECO:0000256" key="1">
    <source>
        <dbReference type="ARBA" id="ARBA00010566"/>
    </source>
</evidence>
<dbReference type="InterPro" id="IPR036969">
    <property type="entry name" value="Citrate_synthase_sf"/>
</dbReference>
<keyword evidence="4" id="KW-1185">Reference proteome</keyword>
<comment type="caution">
    <text evidence="3">The sequence shown here is derived from an EMBL/GenBank/DDBJ whole genome shotgun (WGS) entry which is preliminary data.</text>
</comment>
<dbReference type="PANTHER" id="PTHR11739:SF25">
    <property type="entry name" value="CITRATE SYNTHASE-RELATED PROTEIN DDB_G0287281"/>
    <property type="match status" value="1"/>
</dbReference>
<evidence type="ECO:0000313" key="3">
    <source>
        <dbReference type="EMBL" id="KAK5578330.1"/>
    </source>
</evidence>
<dbReference type="GO" id="GO:0019679">
    <property type="term" value="P:propionate metabolic process, methylcitrate cycle"/>
    <property type="evidence" value="ECO:0007669"/>
    <property type="project" value="TreeGrafter"/>
</dbReference>
<dbReference type="PRINTS" id="PR00143">
    <property type="entry name" value="CITRTSNTHASE"/>
</dbReference>
<evidence type="ECO:0000313" key="4">
    <source>
        <dbReference type="Proteomes" id="UP001344447"/>
    </source>
</evidence>
<keyword evidence="2" id="KW-0808">Transferase</keyword>
<organism evidence="3 4">
    <name type="scientific">Dictyostelium firmibasis</name>
    <dbReference type="NCBI Taxonomy" id="79012"/>
    <lineage>
        <taxon>Eukaryota</taxon>
        <taxon>Amoebozoa</taxon>
        <taxon>Evosea</taxon>
        <taxon>Eumycetozoa</taxon>
        <taxon>Dictyostelia</taxon>
        <taxon>Dictyosteliales</taxon>
        <taxon>Dictyosteliaceae</taxon>
        <taxon>Dictyostelium</taxon>
    </lineage>
</organism>
<dbReference type="Proteomes" id="UP001344447">
    <property type="component" value="Unassembled WGS sequence"/>
</dbReference>
<protein>
    <recommendedName>
        <fullName evidence="2">Citrate synthase</fullName>
    </recommendedName>
</protein>
<dbReference type="InterPro" id="IPR016143">
    <property type="entry name" value="Citrate_synth-like_sm_a-sub"/>
</dbReference>
<dbReference type="GO" id="GO:0050440">
    <property type="term" value="F:2-methylcitrate synthase activity"/>
    <property type="evidence" value="ECO:0007669"/>
    <property type="project" value="TreeGrafter"/>
</dbReference>
<dbReference type="AlphaFoldDB" id="A0AAN7YZE4"/>
<dbReference type="InterPro" id="IPR016142">
    <property type="entry name" value="Citrate_synth-like_lrg_a-sub"/>
</dbReference>
<dbReference type="GO" id="GO:0005975">
    <property type="term" value="P:carbohydrate metabolic process"/>
    <property type="evidence" value="ECO:0007669"/>
    <property type="project" value="TreeGrafter"/>
</dbReference>
<dbReference type="GO" id="GO:0006099">
    <property type="term" value="P:tricarboxylic acid cycle"/>
    <property type="evidence" value="ECO:0007669"/>
    <property type="project" value="TreeGrafter"/>
</dbReference>
<dbReference type="GO" id="GO:0005759">
    <property type="term" value="C:mitochondrial matrix"/>
    <property type="evidence" value="ECO:0007669"/>
    <property type="project" value="TreeGrafter"/>
</dbReference>
<comment type="similarity">
    <text evidence="1 2">Belongs to the citrate synthase family.</text>
</comment>
<dbReference type="Gene3D" id="1.10.230.10">
    <property type="entry name" value="Cytochrome P450-Terp, domain 2"/>
    <property type="match status" value="1"/>
</dbReference>
<proteinExistence type="inferred from homology"/>
<dbReference type="SUPFAM" id="SSF48256">
    <property type="entry name" value="Citrate synthase"/>
    <property type="match status" value="1"/>
</dbReference>
<name>A0AAN7YZE4_9MYCE</name>
<gene>
    <name evidence="3" type="ORF">RB653_008000</name>
</gene>
<dbReference type="InterPro" id="IPR002020">
    <property type="entry name" value="Citrate_synthase"/>
</dbReference>
<dbReference type="Pfam" id="PF00285">
    <property type="entry name" value="Citrate_synt"/>
    <property type="match status" value="1"/>
</dbReference>
<dbReference type="Gene3D" id="1.10.580.10">
    <property type="entry name" value="Citrate Synthase, domain 1"/>
    <property type="match status" value="1"/>
</dbReference>
<reference evidence="3 4" key="1">
    <citation type="submission" date="2023-11" db="EMBL/GenBank/DDBJ databases">
        <title>Dfirmibasis_genome.</title>
        <authorList>
            <person name="Edelbroek B."/>
            <person name="Kjellin J."/>
            <person name="Jerlstrom-Hultqvist J."/>
            <person name="Soderbom F."/>
        </authorList>
    </citation>
    <scope>NUCLEOTIDE SEQUENCE [LARGE SCALE GENOMIC DNA]</scope>
    <source>
        <strain evidence="3 4">TNS-C-14</strain>
    </source>
</reference>
<dbReference type="EMBL" id="JAVFKY010000003">
    <property type="protein sequence ID" value="KAK5578330.1"/>
    <property type="molecule type" value="Genomic_DNA"/>
</dbReference>